<dbReference type="InterPro" id="IPR046348">
    <property type="entry name" value="SIS_dom_sf"/>
</dbReference>
<keyword evidence="3" id="KW-0413">Isomerase</keyword>
<dbReference type="GO" id="GO:0005829">
    <property type="term" value="C:cytosol"/>
    <property type="evidence" value="ECO:0007669"/>
    <property type="project" value="TreeGrafter"/>
</dbReference>
<protein>
    <submittedName>
        <fullName evidence="4">Uncharacterized protein</fullName>
    </submittedName>
</protein>
<evidence type="ECO:0000313" key="4">
    <source>
        <dbReference type="EMBL" id="CAE6124324.1"/>
    </source>
</evidence>
<evidence type="ECO:0000256" key="1">
    <source>
        <dbReference type="ARBA" id="ARBA00022432"/>
    </source>
</evidence>
<dbReference type="Proteomes" id="UP000682877">
    <property type="component" value="Chromosome 6"/>
</dbReference>
<dbReference type="GO" id="GO:0006096">
    <property type="term" value="P:glycolytic process"/>
    <property type="evidence" value="ECO:0007669"/>
    <property type="project" value="UniProtKB-KW"/>
</dbReference>
<dbReference type="GO" id="GO:0051156">
    <property type="term" value="P:glucose 6-phosphate metabolic process"/>
    <property type="evidence" value="ECO:0007669"/>
    <property type="project" value="TreeGrafter"/>
</dbReference>
<dbReference type="SUPFAM" id="SSF53697">
    <property type="entry name" value="SIS domain"/>
    <property type="match status" value="1"/>
</dbReference>
<dbReference type="GO" id="GO:0004347">
    <property type="term" value="F:glucose-6-phosphate isomerase activity"/>
    <property type="evidence" value="ECO:0007669"/>
    <property type="project" value="InterPro"/>
</dbReference>
<accession>A0A8S2AMQ9</accession>
<keyword evidence="5" id="KW-1185">Reference proteome</keyword>
<evidence type="ECO:0000313" key="5">
    <source>
        <dbReference type="Proteomes" id="UP000682877"/>
    </source>
</evidence>
<proteinExistence type="predicted"/>
<dbReference type="Gene3D" id="3.30.200.20">
    <property type="entry name" value="Phosphorylase Kinase, domain 1"/>
    <property type="match status" value="1"/>
</dbReference>
<evidence type="ECO:0000256" key="2">
    <source>
        <dbReference type="ARBA" id="ARBA00023152"/>
    </source>
</evidence>
<evidence type="ECO:0000256" key="3">
    <source>
        <dbReference type="ARBA" id="ARBA00023235"/>
    </source>
</evidence>
<keyword evidence="2" id="KW-0324">Glycolysis</keyword>
<reference evidence="4" key="1">
    <citation type="submission" date="2021-01" db="EMBL/GenBank/DDBJ databases">
        <authorList>
            <person name="Bezrukov I."/>
        </authorList>
    </citation>
    <scope>NUCLEOTIDE SEQUENCE</scope>
</reference>
<dbReference type="EMBL" id="LR999456">
    <property type="protein sequence ID" value="CAE6124324.1"/>
    <property type="molecule type" value="Genomic_DNA"/>
</dbReference>
<keyword evidence="1" id="KW-0312">Gluconeogenesis</keyword>
<dbReference type="InterPro" id="IPR001672">
    <property type="entry name" value="G6P_Isomerase"/>
</dbReference>
<dbReference type="PROSITE" id="PS51463">
    <property type="entry name" value="P_GLUCOSE_ISOMERASE_3"/>
    <property type="match status" value="1"/>
</dbReference>
<dbReference type="PANTHER" id="PTHR11469:SF1">
    <property type="entry name" value="GLUCOSE-6-PHOSPHATE ISOMERASE"/>
    <property type="match status" value="1"/>
</dbReference>
<name>A0A8S2AMQ9_ARAAE</name>
<dbReference type="AlphaFoldDB" id="A0A8S2AMQ9"/>
<organism evidence="4 5">
    <name type="scientific">Arabidopsis arenosa</name>
    <name type="common">Sand rock-cress</name>
    <name type="synonym">Cardaminopsis arenosa</name>
    <dbReference type="NCBI Taxonomy" id="38785"/>
    <lineage>
        <taxon>Eukaryota</taxon>
        <taxon>Viridiplantae</taxon>
        <taxon>Streptophyta</taxon>
        <taxon>Embryophyta</taxon>
        <taxon>Tracheophyta</taxon>
        <taxon>Spermatophyta</taxon>
        <taxon>Magnoliopsida</taxon>
        <taxon>eudicotyledons</taxon>
        <taxon>Gunneridae</taxon>
        <taxon>Pentapetalae</taxon>
        <taxon>rosids</taxon>
        <taxon>malvids</taxon>
        <taxon>Brassicales</taxon>
        <taxon>Brassicaceae</taxon>
        <taxon>Camelineae</taxon>
        <taxon>Arabidopsis</taxon>
    </lineage>
</organism>
<gene>
    <name evidence="4" type="ORF">AARE701A_LOCUS16300</name>
</gene>
<dbReference type="GO" id="GO:0097367">
    <property type="term" value="F:carbohydrate derivative binding"/>
    <property type="evidence" value="ECO:0007669"/>
    <property type="project" value="InterPro"/>
</dbReference>
<dbReference type="GO" id="GO:0006094">
    <property type="term" value="P:gluconeogenesis"/>
    <property type="evidence" value="ECO:0007669"/>
    <property type="project" value="UniProtKB-KW"/>
</dbReference>
<dbReference type="GO" id="GO:0048029">
    <property type="term" value="F:monosaccharide binding"/>
    <property type="evidence" value="ECO:0007669"/>
    <property type="project" value="TreeGrafter"/>
</dbReference>
<dbReference type="PANTHER" id="PTHR11469">
    <property type="entry name" value="GLUCOSE-6-PHOSPHATE ISOMERASE"/>
    <property type="match status" value="1"/>
</dbReference>
<sequence length="314" mass="35447">MTDLIPSFLSQVDVSVLQELPEELGALEHFLPTKDNIRSSDVPIETIKKQDEESIDIKDTKNESGFSCSSLWFGNPPLWTEKFKLSGNCTLEKLSEIYYKEQGFILVILPGIGGSTIGPQFVVEALALDDHPLKIRFIDNTDPAGIRLHNLGQSLPRLYLRVSSSEGTPEPRNGLLELQKAFLSKNDELVILGIVSKFSADKRSKNRELQIMRLQNRPNVVRLRHSFFSTTDKMSCISSLNLVLECWLDLECDLFKRGSLYTNSSCSTIPDLKSCIKQGRPDSVFLCSKDGNLMVAIFRSLIPRRFSVWFNGRK</sequence>